<dbReference type="InterPro" id="IPR011009">
    <property type="entry name" value="Kinase-like_dom_sf"/>
</dbReference>
<dbReference type="GO" id="GO:0005975">
    <property type="term" value="P:carbohydrate metabolic process"/>
    <property type="evidence" value="ECO:0007669"/>
    <property type="project" value="InterPro"/>
</dbReference>
<organism evidence="2 3">
    <name type="scientific">Shouchella clausii</name>
    <name type="common">Alkalihalobacillus clausii</name>
    <dbReference type="NCBI Taxonomy" id="79880"/>
    <lineage>
        <taxon>Bacteria</taxon>
        <taxon>Bacillati</taxon>
        <taxon>Bacillota</taxon>
        <taxon>Bacilli</taxon>
        <taxon>Bacillales</taxon>
        <taxon>Bacillaceae</taxon>
        <taxon>Shouchella</taxon>
    </lineage>
</organism>
<dbReference type="AlphaFoldDB" id="A0A268S5G0"/>
<dbReference type="Pfam" id="PF05147">
    <property type="entry name" value="LANC_like"/>
    <property type="match status" value="1"/>
</dbReference>
<dbReference type="Pfam" id="PF00069">
    <property type="entry name" value="Pkinase"/>
    <property type="match status" value="1"/>
</dbReference>
<dbReference type="SUPFAM" id="SSF158745">
    <property type="entry name" value="LanC-like"/>
    <property type="match status" value="1"/>
</dbReference>
<dbReference type="Gene3D" id="3.30.2430.10">
    <property type="entry name" value="phosphothreonine lyase"/>
    <property type="match status" value="1"/>
</dbReference>
<proteinExistence type="predicted"/>
<dbReference type="SMART" id="SM00220">
    <property type="entry name" value="S_TKc"/>
    <property type="match status" value="1"/>
</dbReference>
<feature type="domain" description="Protein kinase" evidence="1">
    <location>
        <begin position="228"/>
        <end position="579"/>
    </location>
</feature>
<dbReference type="GO" id="GO:0004674">
    <property type="term" value="F:protein serine/threonine kinase activity"/>
    <property type="evidence" value="ECO:0007669"/>
    <property type="project" value="TreeGrafter"/>
</dbReference>
<name>A0A268S5G0_SHOCL</name>
<comment type="caution">
    <text evidence="2">The sequence shown here is derived from an EMBL/GenBank/DDBJ whole genome shotgun (WGS) entry which is preliminary data.</text>
</comment>
<dbReference type="GO" id="GO:0005737">
    <property type="term" value="C:cytoplasm"/>
    <property type="evidence" value="ECO:0007669"/>
    <property type="project" value="TreeGrafter"/>
</dbReference>
<dbReference type="GO" id="GO:0031179">
    <property type="term" value="P:peptide modification"/>
    <property type="evidence" value="ECO:0007669"/>
    <property type="project" value="InterPro"/>
</dbReference>
<reference evidence="2 3" key="1">
    <citation type="submission" date="2017-07" db="EMBL/GenBank/DDBJ databases">
        <title>Isolation and whole genome analysis of endospore-forming bacteria from heroin.</title>
        <authorList>
            <person name="Kalinowski J."/>
            <person name="Ahrens B."/>
            <person name="Al-Dilaimi A."/>
            <person name="Winkler A."/>
            <person name="Wibberg D."/>
            <person name="Schleenbecker U."/>
            <person name="Ruckert C."/>
            <person name="Wolfel R."/>
            <person name="Grass G."/>
        </authorList>
    </citation>
    <scope>NUCLEOTIDE SEQUENCE [LARGE SCALE GENOMIC DNA]</scope>
    <source>
        <strain evidence="2 3">7523-2</strain>
    </source>
</reference>
<gene>
    <name evidence="2" type="ORF">CHH61_01650</name>
</gene>
<dbReference type="PROSITE" id="PS50011">
    <property type="entry name" value="PROTEIN_KINASE_DOM"/>
    <property type="match status" value="1"/>
</dbReference>
<dbReference type="InterPro" id="IPR057929">
    <property type="entry name" value="RamC_N"/>
</dbReference>
<dbReference type="Pfam" id="PF25816">
    <property type="entry name" value="RamC_N"/>
    <property type="match status" value="1"/>
</dbReference>
<dbReference type="CDD" id="cd04791">
    <property type="entry name" value="LanC_SerThrkinase"/>
    <property type="match status" value="1"/>
</dbReference>
<dbReference type="InterPro" id="IPR053524">
    <property type="entry name" value="Aerial_hyphae_peptide-synth"/>
</dbReference>
<dbReference type="InterPro" id="IPR007822">
    <property type="entry name" value="LANC-like"/>
</dbReference>
<dbReference type="NCBIfam" id="NF038151">
    <property type="entry name" value="lanthi_synth_III"/>
    <property type="match status" value="1"/>
</dbReference>
<dbReference type="Gene3D" id="1.50.10.10">
    <property type="match status" value="1"/>
</dbReference>
<dbReference type="GO" id="GO:0005524">
    <property type="term" value="F:ATP binding"/>
    <property type="evidence" value="ECO:0007669"/>
    <property type="project" value="InterPro"/>
</dbReference>
<evidence type="ECO:0000313" key="2">
    <source>
        <dbReference type="EMBL" id="PAF27808.1"/>
    </source>
</evidence>
<dbReference type="Gene3D" id="1.50.10.20">
    <property type="match status" value="1"/>
</dbReference>
<dbReference type="PANTHER" id="PTHR44167">
    <property type="entry name" value="OVARIAN-SPECIFIC SERINE/THREONINE-PROTEIN KINASE LOK-RELATED"/>
    <property type="match status" value="1"/>
</dbReference>
<dbReference type="InterPro" id="IPR000719">
    <property type="entry name" value="Prot_kinase_dom"/>
</dbReference>
<dbReference type="SMART" id="SM01260">
    <property type="entry name" value="LANC_like"/>
    <property type="match status" value="1"/>
</dbReference>
<dbReference type="Gene3D" id="1.10.510.10">
    <property type="entry name" value="Transferase(Phosphotransferase) domain 1"/>
    <property type="match status" value="1"/>
</dbReference>
<dbReference type="EMBL" id="NPBS01000008">
    <property type="protein sequence ID" value="PAF27808.1"/>
    <property type="molecule type" value="Genomic_DNA"/>
</dbReference>
<dbReference type="RefSeq" id="WP_095238268.1">
    <property type="nucleotide sequence ID" value="NZ_JAMAYQ010000006.1"/>
</dbReference>
<dbReference type="SUPFAM" id="SSF56112">
    <property type="entry name" value="Protein kinase-like (PK-like)"/>
    <property type="match status" value="1"/>
</dbReference>
<sequence length="868" mass="99257">MEGNMLYHLYLKKGADYFTKVHSSRTAKEFSVEQMPKDCVVISDEGSSWKYYDYKDNELPDQGWKIHISTYIKEARAVLKTVSNIMFKYKVAFKHLKTEEFLINTNSKNADRARSGKFIAIYPKDDEEFLYLLEALETELRSFEKGPYILNDKRWKETNIYYRYGGFKSILNEKKQMCIKDQDGHLIVDKRTPFYQVPDFVQDFDQYLDSINKVRDQVPETNAKMDLYSFKEALGFSNGGGIYLAERKSDRKKVIIKEARPKAGLDARFRDAVDRQEIEYDALTRLADVKGVVNVIDRFQAWEHHFMVEEYVEGINLHSWIGKHYPFMNSTDINHHKEKITFILKQLVDIMKNIHLKGLSMGDLQPANIIISDDLNVTLIDFETAAPSDLNEQPGMQTMAFSSAQIKNNGARDWYAVKKIIRFCLLPVHSSEELDKYLTGYHYKWIKEVYGDTFFQWIEHLNQECNDYLVEYGEEATPLVISKRTKNDDIHSIIAGLKRGISKNLTQDGRLINGDIRQYEYENGKRNVLNGGAGALWAFKQTGDINEQMINWIEEYLAKPISRIEDNGLLTGKAGMAVVLYECGYEKESTSVFSEIINNLDESDVSLRSGLAGIGLALTSLHAATNDELYLQKAKSIAQGIDRILTDENELTVRDWSGVPIGLIDGWSGVSLFYTALYGITKEETYYSTAKALIEKDLTKTDVDKGILYTMDKSGRLLPYLSGGSIGVAVAIWYLNRVKQEKHYEQEFNAITRLAETRSTISGGLFEGAASFLLIPPLVGEQDECYEKKKEAVLNLLRLFLIEKEDYLVFPGQFSYRLADDLFSGSAGVILALTGILKNNPLYWLPVIHNDQFFNKQTASSDSKRLVM</sequence>
<dbReference type="InterPro" id="IPR012341">
    <property type="entry name" value="6hp_glycosidase-like_sf"/>
</dbReference>
<evidence type="ECO:0000313" key="3">
    <source>
        <dbReference type="Proteomes" id="UP000216133"/>
    </source>
</evidence>
<evidence type="ECO:0000259" key="1">
    <source>
        <dbReference type="PROSITE" id="PS50011"/>
    </source>
</evidence>
<accession>A0A268S5G0</accession>
<dbReference type="PANTHER" id="PTHR44167:SF18">
    <property type="entry name" value="PROTEIN KINASE DOMAIN-CONTAINING PROTEIN"/>
    <property type="match status" value="1"/>
</dbReference>
<protein>
    <recommendedName>
        <fullName evidence="1">Protein kinase domain-containing protein</fullName>
    </recommendedName>
</protein>
<dbReference type="Proteomes" id="UP000216133">
    <property type="component" value="Unassembled WGS sequence"/>
</dbReference>
<dbReference type="InterPro" id="IPR058053">
    <property type="entry name" value="RamC_C"/>
</dbReference>
<dbReference type="InterPro" id="IPR038498">
    <property type="entry name" value="OspF/SpvC_sf"/>
</dbReference>